<name>A0ABR3GIF5_9PEZI</name>
<organism evidence="2 3">
    <name type="scientific">Discina gigas</name>
    <dbReference type="NCBI Taxonomy" id="1032678"/>
    <lineage>
        <taxon>Eukaryota</taxon>
        <taxon>Fungi</taxon>
        <taxon>Dikarya</taxon>
        <taxon>Ascomycota</taxon>
        <taxon>Pezizomycotina</taxon>
        <taxon>Pezizomycetes</taxon>
        <taxon>Pezizales</taxon>
        <taxon>Discinaceae</taxon>
        <taxon>Discina</taxon>
    </lineage>
</organism>
<keyword evidence="3" id="KW-1185">Reference proteome</keyword>
<dbReference type="Proteomes" id="UP001447188">
    <property type="component" value="Unassembled WGS sequence"/>
</dbReference>
<sequence>MDYFNFSSTPRKIAVIKGRLPPDDPLLGLVAVLEAAHAARAESSPAPRPLDLAGHPGLKRLPIHNKMLVTEGHAEFRALMKMGVPPIDELLPWHKVRVAETYIALKTCKKDSIDRARKKLANTVQLLCELLIWIQAGCNRDDPQYSEWISQGAVDQHQLPQDFRMAPEFASLVSNTNIYDSDPESANPPPTPPATPTRVVDSSTFSNLVSSARGFLSVPEITEM</sequence>
<gene>
    <name evidence="2" type="ORF">Q9L58_005506</name>
</gene>
<evidence type="ECO:0000313" key="3">
    <source>
        <dbReference type="Proteomes" id="UP001447188"/>
    </source>
</evidence>
<dbReference type="EMBL" id="JBBBZM010000067">
    <property type="protein sequence ID" value="KAL0635575.1"/>
    <property type="molecule type" value="Genomic_DNA"/>
</dbReference>
<evidence type="ECO:0000313" key="2">
    <source>
        <dbReference type="EMBL" id="KAL0635575.1"/>
    </source>
</evidence>
<evidence type="ECO:0000256" key="1">
    <source>
        <dbReference type="SAM" id="MobiDB-lite"/>
    </source>
</evidence>
<feature type="compositionally biased region" description="Pro residues" evidence="1">
    <location>
        <begin position="186"/>
        <end position="195"/>
    </location>
</feature>
<protein>
    <submittedName>
        <fullName evidence="2">Uncharacterized protein</fullName>
    </submittedName>
</protein>
<reference evidence="2 3" key="1">
    <citation type="submission" date="2024-02" db="EMBL/GenBank/DDBJ databases">
        <title>Discinaceae phylogenomics.</title>
        <authorList>
            <person name="Dirks A.C."/>
            <person name="James T.Y."/>
        </authorList>
    </citation>
    <scope>NUCLEOTIDE SEQUENCE [LARGE SCALE GENOMIC DNA]</scope>
    <source>
        <strain evidence="2 3">ACD0624</strain>
    </source>
</reference>
<proteinExistence type="predicted"/>
<comment type="caution">
    <text evidence="2">The sequence shown here is derived from an EMBL/GenBank/DDBJ whole genome shotgun (WGS) entry which is preliminary data.</text>
</comment>
<accession>A0ABR3GIF5</accession>
<feature type="region of interest" description="Disordered" evidence="1">
    <location>
        <begin position="177"/>
        <end position="199"/>
    </location>
</feature>